<dbReference type="EMBL" id="MU006099">
    <property type="protein sequence ID" value="KAF2837422.1"/>
    <property type="molecule type" value="Genomic_DNA"/>
</dbReference>
<dbReference type="PROSITE" id="PS51257">
    <property type="entry name" value="PROKAR_LIPOPROTEIN"/>
    <property type="match status" value="1"/>
</dbReference>
<protein>
    <submittedName>
        <fullName evidence="2">Uncharacterized protein</fullName>
    </submittedName>
</protein>
<accession>A0A9P4S799</accession>
<reference evidence="2" key="1">
    <citation type="journal article" date="2020" name="Stud. Mycol.">
        <title>101 Dothideomycetes genomes: a test case for predicting lifestyles and emergence of pathogens.</title>
        <authorList>
            <person name="Haridas S."/>
            <person name="Albert R."/>
            <person name="Binder M."/>
            <person name="Bloem J."/>
            <person name="Labutti K."/>
            <person name="Salamov A."/>
            <person name="Andreopoulos B."/>
            <person name="Baker S."/>
            <person name="Barry K."/>
            <person name="Bills G."/>
            <person name="Bluhm B."/>
            <person name="Cannon C."/>
            <person name="Castanera R."/>
            <person name="Culley D."/>
            <person name="Daum C."/>
            <person name="Ezra D."/>
            <person name="Gonzalez J."/>
            <person name="Henrissat B."/>
            <person name="Kuo A."/>
            <person name="Liang C."/>
            <person name="Lipzen A."/>
            <person name="Lutzoni F."/>
            <person name="Magnuson J."/>
            <person name="Mondo S."/>
            <person name="Nolan M."/>
            <person name="Ohm R."/>
            <person name="Pangilinan J."/>
            <person name="Park H.-J."/>
            <person name="Ramirez L."/>
            <person name="Alfaro M."/>
            <person name="Sun H."/>
            <person name="Tritt A."/>
            <person name="Yoshinaga Y."/>
            <person name="Zwiers L.-H."/>
            <person name="Turgeon B."/>
            <person name="Goodwin S."/>
            <person name="Spatafora J."/>
            <person name="Crous P."/>
            <person name="Grigoriev I."/>
        </authorList>
    </citation>
    <scope>NUCLEOTIDE SEQUENCE</scope>
    <source>
        <strain evidence="2">CBS 101060</strain>
    </source>
</reference>
<gene>
    <name evidence="2" type="ORF">M501DRAFT_1032665</name>
</gene>
<feature type="signal peptide" evidence="1">
    <location>
        <begin position="1"/>
        <end position="21"/>
    </location>
</feature>
<sequence>MRFISFSAVASALLLISTASAGCYTSGDTWDDVNNAKYHVEGICREWSSGATGSGTTRTSCKDGRSSAQHYDYLLYNQGSSRTVPFGDCVTGLTKEIGGCSRGGESCENSWCYRSDPNAGMC</sequence>
<keyword evidence="3" id="KW-1185">Reference proteome</keyword>
<dbReference type="OrthoDB" id="4825549at2759"/>
<dbReference type="Proteomes" id="UP000799429">
    <property type="component" value="Unassembled WGS sequence"/>
</dbReference>
<proteinExistence type="predicted"/>
<feature type="chain" id="PRO_5040217688" evidence="1">
    <location>
        <begin position="22"/>
        <end position="122"/>
    </location>
</feature>
<name>A0A9P4S799_9PEZI</name>
<evidence type="ECO:0000313" key="3">
    <source>
        <dbReference type="Proteomes" id="UP000799429"/>
    </source>
</evidence>
<organism evidence="2 3">
    <name type="scientific">Patellaria atrata CBS 101060</name>
    <dbReference type="NCBI Taxonomy" id="1346257"/>
    <lineage>
        <taxon>Eukaryota</taxon>
        <taxon>Fungi</taxon>
        <taxon>Dikarya</taxon>
        <taxon>Ascomycota</taxon>
        <taxon>Pezizomycotina</taxon>
        <taxon>Dothideomycetes</taxon>
        <taxon>Dothideomycetes incertae sedis</taxon>
        <taxon>Patellariales</taxon>
        <taxon>Patellariaceae</taxon>
        <taxon>Patellaria</taxon>
    </lineage>
</organism>
<evidence type="ECO:0000256" key="1">
    <source>
        <dbReference type="SAM" id="SignalP"/>
    </source>
</evidence>
<dbReference type="AlphaFoldDB" id="A0A9P4S799"/>
<keyword evidence="1" id="KW-0732">Signal</keyword>
<comment type="caution">
    <text evidence="2">The sequence shown here is derived from an EMBL/GenBank/DDBJ whole genome shotgun (WGS) entry which is preliminary data.</text>
</comment>
<evidence type="ECO:0000313" key="2">
    <source>
        <dbReference type="EMBL" id="KAF2837422.1"/>
    </source>
</evidence>